<sequence>MLDASADPLVFVFQRDQAGTHPAPIAISRHAWQLLGPTQAVDYVVDRYLLEHPAEPERVGRGLVHFCVRYALERGGAAPGPVAA</sequence>
<evidence type="ECO:0000313" key="2">
    <source>
        <dbReference type="Proteomes" id="UP000198131"/>
    </source>
</evidence>
<name>A0A212UHN8_9BACT</name>
<keyword evidence="2" id="KW-1185">Reference proteome</keyword>
<gene>
    <name evidence="1" type="ORF">SAMN06265337_4176</name>
</gene>
<dbReference type="Proteomes" id="UP000198131">
    <property type="component" value="Unassembled WGS sequence"/>
</dbReference>
<dbReference type="AlphaFoldDB" id="A0A212UHN8"/>
<reference evidence="2" key="1">
    <citation type="submission" date="2017-06" db="EMBL/GenBank/DDBJ databases">
        <authorList>
            <person name="Varghese N."/>
            <person name="Submissions S."/>
        </authorList>
    </citation>
    <scope>NUCLEOTIDE SEQUENCE [LARGE SCALE GENOMIC DNA]</scope>
    <source>
        <strain evidence="2">DSM 11116</strain>
    </source>
</reference>
<proteinExistence type="predicted"/>
<organism evidence="1 2">
    <name type="scientific">Hymenobacter gelipurpurascens</name>
    <dbReference type="NCBI Taxonomy" id="89968"/>
    <lineage>
        <taxon>Bacteria</taxon>
        <taxon>Pseudomonadati</taxon>
        <taxon>Bacteroidota</taxon>
        <taxon>Cytophagia</taxon>
        <taxon>Cytophagales</taxon>
        <taxon>Hymenobacteraceae</taxon>
        <taxon>Hymenobacter</taxon>
    </lineage>
</organism>
<evidence type="ECO:0000313" key="1">
    <source>
        <dbReference type="EMBL" id="SNC77584.1"/>
    </source>
</evidence>
<protein>
    <submittedName>
        <fullName evidence="1">Uncharacterized protein</fullName>
    </submittedName>
</protein>
<accession>A0A212UHN8</accession>
<dbReference type="EMBL" id="FYEW01000004">
    <property type="protein sequence ID" value="SNC77584.1"/>
    <property type="molecule type" value="Genomic_DNA"/>
</dbReference>